<dbReference type="FunFam" id="2.80.10.50:FF:000010">
    <property type="entry name" value="Fascin"/>
    <property type="match status" value="1"/>
</dbReference>
<evidence type="ECO:0000259" key="7">
    <source>
        <dbReference type="Pfam" id="PF06268"/>
    </source>
</evidence>
<dbReference type="AlphaFoldDB" id="A0A7I8WF03"/>
<protein>
    <recommendedName>
        <fullName evidence="6">Fascin</fullName>
    </recommendedName>
</protein>
<keyword evidence="3 6" id="KW-0963">Cytoplasm</keyword>
<evidence type="ECO:0000313" key="8">
    <source>
        <dbReference type="EMBL" id="CAD5126670.1"/>
    </source>
</evidence>
<evidence type="ECO:0000256" key="4">
    <source>
        <dbReference type="ARBA" id="ARBA00023203"/>
    </source>
</evidence>
<dbReference type="CDD" id="cd23335">
    <property type="entry name" value="beta-trefoil_FSCN_rpt2"/>
    <property type="match status" value="1"/>
</dbReference>
<keyword evidence="9" id="KW-1185">Reference proteome</keyword>
<dbReference type="Gene3D" id="2.80.10.50">
    <property type="match status" value="4"/>
</dbReference>
<proteinExistence type="inferred from homology"/>
<evidence type="ECO:0000256" key="1">
    <source>
        <dbReference type="ARBA" id="ARBA00004245"/>
    </source>
</evidence>
<dbReference type="EMBL" id="CAJFCJ010000070">
    <property type="protein sequence ID" value="CAD5126670.1"/>
    <property type="molecule type" value="Genomic_DNA"/>
</dbReference>
<dbReference type="InterPro" id="IPR008999">
    <property type="entry name" value="Actin-crosslinking"/>
</dbReference>
<feature type="domain" description="Fascin-like" evidence="7">
    <location>
        <begin position="11"/>
        <end position="119"/>
    </location>
</feature>
<dbReference type="Pfam" id="PF06268">
    <property type="entry name" value="Fascin"/>
    <property type="match status" value="3"/>
</dbReference>
<evidence type="ECO:0000256" key="6">
    <source>
        <dbReference type="PIRNR" id="PIRNR005682"/>
    </source>
</evidence>
<dbReference type="GO" id="GO:0015629">
    <property type="term" value="C:actin cytoskeleton"/>
    <property type="evidence" value="ECO:0007669"/>
    <property type="project" value="TreeGrafter"/>
</dbReference>
<dbReference type="CDD" id="cd23334">
    <property type="entry name" value="beta-trefoil_FSCN_rpt1"/>
    <property type="match status" value="1"/>
</dbReference>
<dbReference type="FunFam" id="2.80.10.50:FF:000015">
    <property type="entry name" value="Fascin"/>
    <property type="match status" value="1"/>
</dbReference>
<dbReference type="SUPFAM" id="SSF50405">
    <property type="entry name" value="Actin-crosslinking proteins"/>
    <property type="match status" value="4"/>
</dbReference>
<dbReference type="FunFam" id="2.80.10.50:FF:000008">
    <property type="entry name" value="Fascin"/>
    <property type="match status" value="1"/>
</dbReference>
<dbReference type="OrthoDB" id="10259868at2759"/>
<feature type="domain" description="Fascin-like" evidence="7">
    <location>
        <begin position="258"/>
        <end position="364"/>
    </location>
</feature>
<accession>A0A7I8WF03</accession>
<dbReference type="GO" id="GO:0016477">
    <property type="term" value="P:cell migration"/>
    <property type="evidence" value="ECO:0007669"/>
    <property type="project" value="TreeGrafter"/>
</dbReference>
<keyword evidence="4 6" id="KW-0009">Actin-binding</keyword>
<dbReference type="GO" id="GO:0005737">
    <property type="term" value="C:cytoplasm"/>
    <property type="evidence" value="ECO:0007669"/>
    <property type="project" value="TreeGrafter"/>
</dbReference>
<feature type="domain" description="Fascin-like" evidence="7">
    <location>
        <begin position="383"/>
        <end position="482"/>
    </location>
</feature>
<dbReference type="PIRSF" id="PIRSF005682">
    <property type="entry name" value="Fascin"/>
    <property type="match status" value="1"/>
</dbReference>
<dbReference type="InterPro" id="IPR024703">
    <property type="entry name" value="Fascin_metazoans"/>
</dbReference>
<keyword evidence="5 6" id="KW-0206">Cytoskeleton</keyword>
<dbReference type="GO" id="GO:0051017">
    <property type="term" value="P:actin filament bundle assembly"/>
    <property type="evidence" value="ECO:0007669"/>
    <property type="project" value="TreeGrafter"/>
</dbReference>
<dbReference type="PANTHER" id="PTHR10551:SF9">
    <property type="entry name" value="FASCIN-2"/>
    <property type="match status" value="1"/>
</dbReference>
<comment type="similarity">
    <text evidence="2 6">Belongs to the fascin family.</text>
</comment>
<dbReference type="GO" id="GO:0051015">
    <property type="term" value="F:actin filament binding"/>
    <property type="evidence" value="ECO:0007669"/>
    <property type="project" value="InterPro"/>
</dbReference>
<dbReference type="GO" id="GO:0007163">
    <property type="term" value="P:establishment or maintenance of cell polarity"/>
    <property type="evidence" value="ECO:0007669"/>
    <property type="project" value="TreeGrafter"/>
</dbReference>
<dbReference type="Proteomes" id="UP000549394">
    <property type="component" value="Unassembled WGS sequence"/>
</dbReference>
<dbReference type="GO" id="GO:0030674">
    <property type="term" value="F:protein-macromolecule adaptor activity"/>
    <property type="evidence" value="ECO:0007669"/>
    <property type="project" value="InterPro"/>
</dbReference>
<dbReference type="InterPro" id="IPR022768">
    <property type="entry name" value="Fascin-like_dom"/>
</dbReference>
<evidence type="ECO:0000256" key="3">
    <source>
        <dbReference type="ARBA" id="ARBA00022490"/>
    </source>
</evidence>
<comment type="subcellular location">
    <subcellularLocation>
        <location evidence="1 6">Cytoplasm</location>
        <location evidence="1 6">Cytoskeleton</location>
    </subcellularLocation>
</comment>
<gene>
    <name evidence="8" type="ORF">DGYR_LOCUS13904</name>
</gene>
<dbReference type="InterPro" id="IPR010431">
    <property type="entry name" value="Fascin"/>
</dbReference>
<dbReference type="PANTHER" id="PTHR10551">
    <property type="entry name" value="FASCIN"/>
    <property type="match status" value="1"/>
</dbReference>
<sequence length="485" mass="55338">MEVGLINSTGRYLTAEFFGFRINATATTLGKKQCWFIEPGDNNVFYIRSHLGRYLSGDEKGNVSCTSESKGPNEQFIIEYCPENSGRWALRNQQTSRYFGGNEDLLKCYEKEPTSMEWWIPHLAIHPQINLQHVHRKTVACLKDNSLLCLKTIPWGSDSLITIDWEGKDGEAKYSLKSANNLYLEQNGDLKENSSQACLYRLEVICGLKGGLAFKDEAEKYLTAVGPYGKMQTRKGTIGMEESFIFQNSYPQGAMLAQNHRNVSIRQGVSLLANQQELEDNEIHQLEFEKESGGWSFRAANGKLWTVVNDGIDAIADKKSKHILFDLEYFSDGWMAVKARVSKKYLTLKDSSGKLSAASTHPEKFLFSMINRPIIVLRTEYGFIGYNQYDMSIKCDNNLSHTFFLEHRNGEYHIKEKQNTGNYCWTVTSNKKVMLHDGVAYPFYFEHSSQNKFVIRTQANVYIKCEQNGTVKAEANRQNATEIEF</sequence>
<dbReference type="CDD" id="cd23336">
    <property type="entry name" value="beta-trefoil_FSCN_rpt3"/>
    <property type="match status" value="1"/>
</dbReference>
<name>A0A7I8WF03_9ANNE</name>
<dbReference type="CDD" id="cd23337">
    <property type="entry name" value="beta-trefoil_FSCN_rpt4"/>
    <property type="match status" value="1"/>
</dbReference>
<evidence type="ECO:0000256" key="5">
    <source>
        <dbReference type="ARBA" id="ARBA00023212"/>
    </source>
</evidence>
<evidence type="ECO:0000256" key="2">
    <source>
        <dbReference type="ARBA" id="ARBA00007415"/>
    </source>
</evidence>
<evidence type="ECO:0000313" key="9">
    <source>
        <dbReference type="Proteomes" id="UP000549394"/>
    </source>
</evidence>
<reference evidence="8 9" key="1">
    <citation type="submission" date="2020-08" db="EMBL/GenBank/DDBJ databases">
        <authorList>
            <person name="Hejnol A."/>
        </authorList>
    </citation>
    <scope>NUCLEOTIDE SEQUENCE [LARGE SCALE GENOMIC DNA]</scope>
</reference>
<comment type="caution">
    <text evidence="8">The sequence shown here is derived from an EMBL/GenBank/DDBJ whole genome shotgun (WGS) entry which is preliminary data.</text>
</comment>
<organism evidence="8 9">
    <name type="scientific">Dimorphilus gyrociliatus</name>
    <dbReference type="NCBI Taxonomy" id="2664684"/>
    <lineage>
        <taxon>Eukaryota</taxon>
        <taxon>Metazoa</taxon>
        <taxon>Spiralia</taxon>
        <taxon>Lophotrochozoa</taxon>
        <taxon>Annelida</taxon>
        <taxon>Polychaeta</taxon>
        <taxon>Polychaeta incertae sedis</taxon>
        <taxon>Dinophilidae</taxon>
        <taxon>Dimorphilus</taxon>
    </lineage>
</organism>